<gene>
    <name evidence="6" type="ORF">DHM44_09930</name>
</gene>
<dbReference type="Gene3D" id="1.20.58.1480">
    <property type="match status" value="1"/>
</dbReference>
<evidence type="ECO:0000256" key="5">
    <source>
        <dbReference type="ARBA" id="ARBA00022840"/>
    </source>
</evidence>
<dbReference type="GO" id="GO:0004176">
    <property type="term" value="F:ATP-dependent peptidase activity"/>
    <property type="evidence" value="ECO:0007669"/>
    <property type="project" value="InterPro"/>
</dbReference>
<proteinExistence type="predicted"/>
<dbReference type="Proteomes" id="UP000262325">
    <property type="component" value="Unassembled WGS sequence"/>
</dbReference>
<sequence length="79" mass="9363">DKSQREYFLKEQMRAIKKELGEEDDISKEVEELQEKIRKARMPKKVREEAEKQLGRLSRMHPDSAEATVVRSYLEWLGG</sequence>
<organism evidence="6 7">
    <name type="scientific">Flexistipes sinusarabici</name>
    <dbReference type="NCBI Taxonomy" id="2352"/>
    <lineage>
        <taxon>Bacteria</taxon>
        <taxon>Pseudomonadati</taxon>
        <taxon>Deferribacterota</taxon>
        <taxon>Deferribacteres</taxon>
        <taxon>Deferribacterales</taxon>
        <taxon>Flexistipitaceae</taxon>
        <taxon>Flexistipes</taxon>
    </lineage>
</organism>
<feature type="non-terminal residue" evidence="6">
    <location>
        <position position="1"/>
    </location>
</feature>
<dbReference type="AlphaFoldDB" id="A0A3D5QDS5"/>
<dbReference type="GO" id="GO:0005524">
    <property type="term" value="F:ATP binding"/>
    <property type="evidence" value="ECO:0007669"/>
    <property type="project" value="UniProtKB-KW"/>
</dbReference>
<keyword evidence="3" id="KW-0378">Hydrolase</keyword>
<evidence type="ECO:0000256" key="3">
    <source>
        <dbReference type="ARBA" id="ARBA00022801"/>
    </source>
</evidence>
<feature type="non-terminal residue" evidence="6">
    <location>
        <position position="79"/>
    </location>
</feature>
<evidence type="ECO:0000256" key="4">
    <source>
        <dbReference type="ARBA" id="ARBA00022825"/>
    </source>
</evidence>
<keyword evidence="1" id="KW-0645">Protease</keyword>
<keyword evidence="2" id="KW-0547">Nucleotide-binding</keyword>
<dbReference type="EMBL" id="DPPF01000210">
    <property type="protein sequence ID" value="HCW93987.1"/>
    <property type="molecule type" value="Genomic_DNA"/>
</dbReference>
<accession>A0A3D5QDS5</accession>
<dbReference type="GO" id="GO:0004252">
    <property type="term" value="F:serine-type endopeptidase activity"/>
    <property type="evidence" value="ECO:0007669"/>
    <property type="project" value="InterPro"/>
</dbReference>
<evidence type="ECO:0008006" key="8">
    <source>
        <dbReference type="Google" id="ProtNLM"/>
    </source>
</evidence>
<comment type="caution">
    <text evidence="6">The sequence shown here is derived from an EMBL/GenBank/DDBJ whole genome shotgun (WGS) entry which is preliminary data.</text>
</comment>
<dbReference type="InterPro" id="IPR027065">
    <property type="entry name" value="Lon_Prtase"/>
</dbReference>
<evidence type="ECO:0000256" key="1">
    <source>
        <dbReference type="ARBA" id="ARBA00022670"/>
    </source>
</evidence>
<keyword evidence="4" id="KW-0720">Serine protease</keyword>
<keyword evidence="5" id="KW-0067">ATP-binding</keyword>
<dbReference type="GO" id="GO:0030163">
    <property type="term" value="P:protein catabolic process"/>
    <property type="evidence" value="ECO:0007669"/>
    <property type="project" value="InterPro"/>
</dbReference>
<dbReference type="PANTHER" id="PTHR10046">
    <property type="entry name" value="ATP DEPENDENT LON PROTEASE FAMILY MEMBER"/>
    <property type="match status" value="1"/>
</dbReference>
<dbReference type="GO" id="GO:0006508">
    <property type="term" value="P:proteolysis"/>
    <property type="evidence" value="ECO:0007669"/>
    <property type="project" value="UniProtKB-KW"/>
</dbReference>
<reference evidence="6 7" key="1">
    <citation type="journal article" date="2018" name="Nat. Biotechnol.">
        <title>A standardized bacterial taxonomy based on genome phylogeny substantially revises the tree of life.</title>
        <authorList>
            <person name="Parks D.H."/>
            <person name="Chuvochina M."/>
            <person name="Waite D.W."/>
            <person name="Rinke C."/>
            <person name="Skarshewski A."/>
            <person name="Chaumeil P.A."/>
            <person name="Hugenholtz P."/>
        </authorList>
    </citation>
    <scope>NUCLEOTIDE SEQUENCE [LARGE SCALE GENOMIC DNA]</scope>
    <source>
        <strain evidence="6">UBA8672</strain>
    </source>
</reference>
<protein>
    <recommendedName>
        <fullName evidence="8">Endopeptidase La</fullName>
    </recommendedName>
</protein>
<dbReference type="FunFam" id="1.20.5.5270:FF:000002">
    <property type="entry name" value="Lon protease homolog"/>
    <property type="match status" value="1"/>
</dbReference>
<evidence type="ECO:0000313" key="7">
    <source>
        <dbReference type="Proteomes" id="UP000262325"/>
    </source>
</evidence>
<name>A0A3D5QDS5_FLESI</name>
<dbReference type="Gene3D" id="1.20.5.5270">
    <property type="match status" value="1"/>
</dbReference>
<evidence type="ECO:0000256" key="2">
    <source>
        <dbReference type="ARBA" id="ARBA00022741"/>
    </source>
</evidence>
<evidence type="ECO:0000313" key="6">
    <source>
        <dbReference type="EMBL" id="HCW93987.1"/>
    </source>
</evidence>